<protein>
    <submittedName>
        <fullName evidence="2">Uncharacterized protein</fullName>
    </submittedName>
</protein>
<proteinExistence type="predicted"/>
<gene>
    <name evidence="2" type="ORF">COB13_10880</name>
</gene>
<feature type="region of interest" description="Disordered" evidence="1">
    <location>
        <begin position="223"/>
        <end position="244"/>
    </location>
</feature>
<evidence type="ECO:0000313" key="2">
    <source>
        <dbReference type="EMBL" id="PCJ00087.1"/>
    </source>
</evidence>
<dbReference type="EMBL" id="NVUS01000013">
    <property type="protein sequence ID" value="PCJ00087.1"/>
    <property type="molecule type" value="Genomic_DNA"/>
</dbReference>
<name>A0A2A4YZA1_9PROT</name>
<accession>A0A2A4YZA1</accession>
<evidence type="ECO:0000256" key="1">
    <source>
        <dbReference type="SAM" id="MobiDB-lite"/>
    </source>
</evidence>
<comment type="caution">
    <text evidence="2">The sequence shown here is derived from an EMBL/GenBank/DDBJ whole genome shotgun (WGS) entry which is preliminary data.</text>
</comment>
<organism evidence="2">
    <name type="scientific">OCS116 cluster bacterium</name>
    <dbReference type="NCBI Taxonomy" id="2030921"/>
    <lineage>
        <taxon>Bacteria</taxon>
        <taxon>Pseudomonadati</taxon>
        <taxon>Pseudomonadota</taxon>
        <taxon>Alphaproteobacteria</taxon>
        <taxon>OCS116 cluster</taxon>
    </lineage>
</organism>
<dbReference type="AlphaFoldDB" id="A0A2A4YZA1"/>
<feature type="compositionally biased region" description="Polar residues" evidence="1">
    <location>
        <begin position="231"/>
        <end position="244"/>
    </location>
</feature>
<reference key="1">
    <citation type="submission" date="2017-08" db="EMBL/GenBank/DDBJ databases">
        <title>A dynamic microbial community with high functional redundancy inhabits the cold, oxic subseafloor aquifer.</title>
        <authorList>
            <person name="Tully B.J."/>
            <person name="Wheat C.G."/>
            <person name="Glazer B.T."/>
            <person name="Huber J.A."/>
        </authorList>
    </citation>
    <scope>NUCLEOTIDE SEQUENCE [LARGE SCALE GENOMIC DNA]</scope>
</reference>
<sequence>MFQLKSHFENDHRSHQSDWLRHQWFIKSRQDQEKRTDRAEKLEDELLSIATEVILATEIQIEAFNIKLDQYDEATVKALMENQIALDSIQATIELMLNDAYSMEDGRRVFKTENGEQVFDEFGNSVTAEELDFDLIPENAPTWEEWQGALQTKNDLTVQRTEIMEFQEKVDETREKVRTGQFTSDEIDSFENELNSEAPPSVKAQMPGFENIPDAKAVFSEKAQPAEIPTSRLQTQESTYDPMS</sequence>
<reference evidence="2" key="2">
    <citation type="journal article" date="2018" name="ISME J.">
        <title>A dynamic microbial community with high functional redundancy inhabits the cold, oxic subseafloor aquifer.</title>
        <authorList>
            <person name="Tully B.J."/>
            <person name="Wheat C.G."/>
            <person name="Glazer B.T."/>
            <person name="Huber J.A."/>
        </authorList>
    </citation>
    <scope>NUCLEOTIDE SEQUENCE</scope>
    <source>
        <strain evidence="2">NORP83</strain>
    </source>
</reference>